<keyword evidence="4" id="KW-0269">Exonuclease</keyword>
<dbReference type="InterPro" id="IPR005135">
    <property type="entry name" value="Endo/exonuclease/phosphatase"/>
</dbReference>
<evidence type="ECO:0000259" key="3">
    <source>
        <dbReference type="Pfam" id="PF03372"/>
    </source>
</evidence>
<dbReference type="Gene3D" id="3.60.10.10">
    <property type="entry name" value="Endonuclease/exonuclease/phosphatase"/>
    <property type="match status" value="1"/>
</dbReference>
<keyword evidence="4" id="KW-0378">Hydrolase</keyword>
<evidence type="ECO:0000256" key="1">
    <source>
        <dbReference type="SAM" id="MobiDB-lite"/>
    </source>
</evidence>
<dbReference type="Pfam" id="PF03372">
    <property type="entry name" value="Exo_endo_phos"/>
    <property type="match status" value="1"/>
</dbReference>
<dbReference type="EMBL" id="QXTG01000001">
    <property type="protein sequence ID" value="RIX30949.1"/>
    <property type="molecule type" value="Genomic_DNA"/>
</dbReference>
<feature type="transmembrane region" description="Helical" evidence="2">
    <location>
        <begin position="224"/>
        <end position="242"/>
    </location>
</feature>
<proteinExistence type="predicted"/>
<dbReference type="SUPFAM" id="SSF56219">
    <property type="entry name" value="DNase I-like"/>
    <property type="match status" value="1"/>
</dbReference>
<feature type="compositionally biased region" description="Basic and acidic residues" evidence="1">
    <location>
        <begin position="47"/>
        <end position="57"/>
    </location>
</feature>
<keyword evidence="2" id="KW-0812">Transmembrane</keyword>
<accession>A0A3A1U9M3</accession>
<feature type="transmembrane region" description="Helical" evidence="2">
    <location>
        <begin position="262"/>
        <end position="281"/>
    </location>
</feature>
<keyword evidence="4" id="KW-0255">Endonuclease</keyword>
<feature type="compositionally biased region" description="Low complexity" evidence="1">
    <location>
        <begin position="144"/>
        <end position="156"/>
    </location>
</feature>
<feature type="domain" description="Endonuclease/exonuclease/phosphatase" evidence="3">
    <location>
        <begin position="328"/>
        <end position="545"/>
    </location>
</feature>
<keyword evidence="2" id="KW-0472">Membrane</keyword>
<keyword evidence="4" id="KW-0540">Nuclease</keyword>
<comment type="caution">
    <text evidence="4">The sequence shown here is derived from an EMBL/GenBank/DDBJ whole genome shotgun (WGS) entry which is preliminary data.</text>
</comment>
<keyword evidence="2" id="KW-1133">Transmembrane helix</keyword>
<feature type="region of interest" description="Disordered" evidence="1">
    <location>
        <begin position="47"/>
        <end position="103"/>
    </location>
</feature>
<evidence type="ECO:0000313" key="4">
    <source>
        <dbReference type="EMBL" id="RIX30949.1"/>
    </source>
</evidence>
<feature type="compositionally biased region" description="Basic and acidic residues" evidence="1">
    <location>
        <begin position="78"/>
        <end position="96"/>
    </location>
</feature>
<gene>
    <name evidence="4" type="ORF">D1781_06085</name>
</gene>
<organism evidence="4 5">
    <name type="scientific">Amnibacterium setariae</name>
    <dbReference type="NCBI Taxonomy" id="2306585"/>
    <lineage>
        <taxon>Bacteria</taxon>
        <taxon>Bacillati</taxon>
        <taxon>Actinomycetota</taxon>
        <taxon>Actinomycetes</taxon>
        <taxon>Micrococcales</taxon>
        <taxon>Microbacteriaceae</taxon>
        <taxon>Amnibacterium</taxon>
    </lineage>
</organism>
<feature type="transmembrane region" description="Helical" evidence="2">
    <location>
        <begin position="288"/>
        <end position="308"/>
    </location>
</feature>
<protein>
    <submittedName>
        <fullName evidence="4">Endonuclease/exonuclease/phosphatase family protein</fullName>
    </submittedName>
</protein>
<reference evidence="5" key="1">
    <citation type="submission" date="2018-09" db="EMBL/GenBank/DDBJ databases">
        <authorList>
            <person name="Kim I."/>
        </authorList>
    </citation>
    <scope>NUCLEOTIDE SEQUENCE [LARGE SCALE GENOMIC DNA]</scope>
    <source>
        <strain evidence="5">DD4a</strain>
    </source>
</reference>
<dbReference type="GO" id="GO:0004519">
    <property type="term" value="F:endonuclease activity"/>
    <property type="evidence" value="ECO:0007669"/>
    <property type="project" value="UniProtKB-KW"/>
</dbReference>
<feature type="region of interest" description="Disordered" evidence="1">
    <location>
        <begin position="117"/>
        <end position="210"/>
    </location>
</feature>
<sequence length="556" mass="58334">MREHRHAARGAQQRDAVGRGRRVVRLDVAAARVEDAREGRAAVRLDPEGDERVRDVGPAHGRAGGGLRDDVVPGQRVVGRDRVDDAARAVPPRDADPLGLGDEARVGGVDEVAEDVHAAPAEPRRELDAGQEPDARLPRGGGRVRPAGGRVVVRQGEPGEPRRSGLAHDRARRLGPVGDGRVRVQVEPSAHRHPPILGAADASASRTDPGAARPVPLPSVLRRFVATLVVLVLAAGLAIVAWPQVLDLQRAPVAALAVSFRGAAVLAAVGVAVVLTAVGLVVHRIRRFLGVVSLVLIGFAVAVTGVLLSRGIGAPDVPVAERYDLTVLSWNTLGDSVPAQTIAAAARDNRATVVTLPETTGDRARQVAAALERDGLRYRVFSSSQQAGVPARSTSLLVRDSLGDYRQVEGVGDTHSVPSLVVEPAAGQNAPRIVAVHTLAPYALDPVGWRADLRWAAARCSGRNVLMAGDFNATVDHLAGLGRGTGQLSTCRDGALATRNAAVGTWPTSMPALIGTPIDHVLATPNWRFTGFRVLADEDAAGSDHRPVLARLRPAG</sequence>
<feature type="region of interest" description="Disordered" evidence="1">
    <location>
        <begin position="1"/>
        <end position="21"/>
    </location>
</feature>
<dbReference type="Proteomes" id="UP000265742">
    <property type="component" value="Unassembled WGS sequence"/>
</dbReference>
<feature type="compositionally biased region" description="Basic and acidic residues" evidence="1">
    <location>
        <begin position="157"/>
        <end position="169"/>
    </location>
</feature>
<keyword evidence="5" id="KW-1185">Reference proteome</keyword>
<dbReference type="GO" id="GO:0004527">
    <property type="term" value="F:exonuclease activity"/>
    <property type="evidence" value="ECO:0007669"/>
    <property type="project" value="UniProtKB-KW"/>
</dbReference>
<name>A0A3A1U9M3_9MICO</name>
<dbReference type="AlphaFoldDB" id="A0A3A1U9M3"/>
<evidence type="ECO:0000256" key="2">
    <source>
        <dbReference type="SAM" id="Phobius"/>
    </source>
</evidence>
<feature type="compositionally biased region" description="Basic and acidic residues" evidence="1">
    <location>
        <begin position="117"/>
        <end position="137"/>
    </location>
</feature>
<dbReference type="InterPro" id="IPR036691">
    <property type="entry name" value="Endo/exonu/phosph_ase_sf"/>
</dbReference>
<evidence type="ECO:0000313" key="5">
    <source>
        <dbReference type="Proteomes" id="UP000265742"/>
    </source>
</evidence>